<keyword evidence="2" id="KW-1185">Reference proteome</keyword>
<dbReference type="AlphaFoldDB" id="A0A015IYR4"/>
<protein>
    <submittedName>
        <fullName evidence="1">Uncharacterized protein</fullName>
    </submittedName>
</protein>
<sequence length="116" mass="13541">MEKVKNRENTSNKKRKVDKSVIGQTTITAFHDSTNLPEARINRINCALVKFFIYCGIAYRIVEHPFFIDFLKELNADYDLPTREYLSGRLLETELCNVNEKMNEDIMNQHNLTLGK</sequence>
<evidence type="ECO:0000313" key="2">
    <source>
        <dbReference type="Proteomes" id="UP000022910"/>
    </source>
</evidence>
<dbReference type="HOGENOM" id="CLU_166309_0_0_1"/>
<dbReference type="EMBL" id="JEMT01026365">
    <property type="protein sequence ID" value="EXX59545.1"/>
    <property type="molecule type" value="Genomic_DNA"/>
</dbReference>
<evidence type="ECO:0000313" key="1">
    <source>
        <dbReference type="EMBL" id="EXX59545.1"/>
    </source>
</evidence>
<reference evidence="1 2" key="1">
    <citation type="submission" date="2014-02" db="EMBL/GenBank/DDBJ databases">
        <title>Single nucleus genome sequencing reveals high similarity among nuclei of an endomycorrhizal fungus.</title>
        <authorList>
            <person name="Lin K."/>
            <person name="Geurts R."/>
            <person name="Zhang Z."/>
            <person name="Limpens E."/>
            <person name="Saunders D.G."/>
            <person name="Mu D."/>
            <person name="Pang E."/>
            <person name="Cao H."/>
            <person name="Cha H."/>
            <person name="Lin T."/>
            <person name="Zhou Q."/>
            <person name="Shang Y."/>
            <person name="Li Y."/>
            <person name="Ivanov S."/>
            <person name="Sharma T."/>
            <person name="Velzen R.V."/>
            <person name="Ruijter N.D."/>
            <person name="Aanen D.K."/>
            <person name="Win J."/>
            <person name="Kamoun S."/>
            <person name="Bisseling T."/>
            <person name="Huang S."/>
        </authorList>
    </citation>
    <scope>NUCLEOTIDE SEQUENCE [LARGE SCALE GENOMIC DNA]</scope>
    <source>
        <strain evidence="2">DAOM197198w</strain>
    </source>
</reference>
<proteinExistence type="predicted"/>
<accession>A0A015IYR4</accession>
<dbReference type="Proteomes" id="UP000022910">
    <property type="component" value="Unassembled WGS sequence"/>
</dbReference>
<organism evidence="1 2">
    <name type="scientific">Rhizophagus irregularis (strain DAOM 197198w)</name>
    <name type="common">Glomus intraradices</name>
    <dbReference type="NCBI Taxonomy" id="1432141"/>
    <lineage>
        <taxon>Eukaryota</taxon>
        <taxon>Fungi</taxon>
        <taxon>Fungi incertae sedis</taxon>
        <taxon>Mucoromycota</taxon>
        <taxon>Glomeromycotina</taxon>
        <taxon>Glomeromycetes</taxon>
        <taxon>Glomerales</taxon>
        <taxon>Glomeraceae</taxon>
        <taxon>Rhizophagus</taxon>
    </lineage>
</organism>
<comment type="caution">
    <text evidence="1">The sequence shown here is derived from an EMBL/GenBank/DDBJ whole genome shotgun (WGS) entry which is preliminary data.</text>
</comment>
<gene>
    <name evidence="1" type="ORF">RirG_188090</name>
</gene>
<name>A0A015IYR4_RHIIW</name>